<sequence length="669" mass="71484">MACLSDQPRSVSSLPSVGEQPFAAHKPLARYNGPTSTSVRHASSGTGIIAEKPKLVTPKISKYRVDCNTSKVIKRAKNKKLKAAKPNTPTAIPSTASAPKPAISTPDRMEPPGATWDALAALLKVDPVNSIPLQGTAKAESTGFRTAMPPGLDGMAGSPPVRRRPSLAPPKIARSVYRTILDWSVHPTVQPNDFNATVDYGSTPLSTPSHLRTTSAMASSALGPSSRSESTTVQVDGQNEFTARRTRSRRRIGFESLDAEIEKSSRSTSSRGSFDHTRGQDLSHVSPRVHLDNDRRSLGPDRRESRTWSGANIAAATYTIIPPASPSLPPSSIPPPPSSSPAVVSSRAATTSSSQSTTILSSATASTTAIPIVDTRDYLYSPSVVLPALSSTQRKSYTLYHTAKSLSQSKQESVEACIEAAHKANVKVVELNRRQLDTLTGNSHHQGVVLEASRLRKMTIKTLGPVSENGNYELQLKKNSKLVDGEQQQLKSPATTKGTPPLWIAMDEVTDPTVMGEIVRSAAYFGVDGLVVRSKNSAPLSPAVSEASGGAMEIRPIYSVDSLVRFIQTSQGNGWHVAGARITYGAKRGLPLYMWPSTGAEKPTLLILGNHADGVSDQTKKQCDSLVQVPSLCRIPWGTNSLEGGVFAGMVMAQLLSGRIQQRNSETHA</sequence>
<dbReference type="GO" id="GO:0003723">
    <property type="term" value="F:RNA binding"/>
    <property type="evidence" value="ECO:0007669"/>
    <property type="project" value="InterPro"/>
</dbReference>
<name>A0A9P8CVP4_MORAP</name>
<dbReference type="InterPro" id="IPR029064">
    <property type="entry name" value="Ribosomal_eL30-like_sf"/>
</dbReference>
<dbReference type="Gene3D" id="3.30.1330.30">
    <property type="match status" value="1"/>
</dbReference>
<keyword evidence="8" id="KW-0496">Mitochondrion</keyword>
<organism evidence="12 13">
    <name type="scientific">Mortierella alpina</name>
    <name type="common">Oleaginous fungus</name>
    <name type="synonym">Mortierella renispora</name>
    <dbReference type="NCBI Taxonomy" id="64518"/>
    <lineage>
        <taxon>Eukaryota</taxon>
        <taxon>Fungi</taxon>
        <taxon>Fungi incertae sedis</taxon>
        <taxon>Mucoromycota</taxon>
        <taxon>Mortierellomycotina</taxon>
        <taxon>Mortierellomycetes</taxon>
        <taxon>Mortierellales</taxon>
        <taxon>Mortierellaceae</taxon>
        <taxon>Mortierella</taxon>
    </lineage>
</organism>
<keyword evidence="5" id="KW-0808">Transferase</keyword>
<keyword evidence="7" id="KW-0809">Transit peptide</keyword>
<feature type="compositionally biased region" description="Polar residues" evidence="10">
    <location>
        <begin position="205"/>
        <end position="241"/>
    </location>
</feature>
<dbReference type="PANTHER" id="PTHR46103:SF1">
    <property type="entry name" value="RRNA METHYLTRANSFERASE 1, MITOCHONDRIAL"/>
    <property type="match status" value="1"/>
</dbReference>
<keyword evidence="4" id="KW-0489">Methyltransferase</keyword>
<gene>
    <name evidence="12" type="ORF">KVV02_008578</name>
</gene>
<evidence type="ECO:0000256" key="6">
    <source>
        <dbReference type="ARBA" id="ARBA00022691"/>
    </source>
</evidence>
<feature type="region of interest" description="Disordered" evidence="10">
    <location>
        <begin position="136"/>
        <end position="167"/>
    </location>
</feature>
<dbReference type="SUPFAM" id="SSF75217">
    <property type="entry name" value="alpha/beta knot"/>
    <property type="match status" value="1"/>
</dbReference>
<evidence type="ECO:0000259" key="11">
    <source>
        <dbReference type="SMART" id="SM00967"/>
    </source>
</evidence>
<dbReference type="InterPro" id="IPR029028">
    <property type="entry name" value="Alpha/beta_knot_MTases"/>
</dbReference>
<feature type="region of interest" description="Disordered" evidence="10">
    <location>
        <begin position="325"/>
        <end position="357"/>
    </location>
</feature>
<feature type="compositionally biased region" description="Pro residues" evidence="10">
    <location>
        <begin position="325"/>
        <end position="339"/>
    </location>
</feature>
<dbReference type="Proteomes" id="UP000717515">
    <property type="component" value="Unassembled WGS sequence"/>
</dbReference>
<dbReference type="Pfam" id="PF08032">
    <property type="entry name" value="SpoU_sub_bind"/>
    <property type="match status" value="1"/>
</dbReference>
<proteinExistence type="inferred from homology"/>
<dbReference type="PANTHER" id="PTHR46103">
    <property type="entry name" value="RRNA METHYLTRANSFERASE 1, MITOCHONDRIAL"/>
    <property type="match status" value="1"/>
</dbReference>
<dbReference type="Gene3D" id="3.40.1280.10">
    <property type="match status" value="1"/>
</dbReference>
<dbReference type="GO" id="GO:0016435">
    <property type="term" value="F:rRNA (guanine) methyltransferase activity"/>
    <property type="evidence" value="ECO:0007669"/>
    <property type="project" value="TreeGrafter"/>
</dbReference>
<evidence type="ECO:0000256" key="4">
    <source>
        <dbReference type="ARBA" id="ARBA00022603"/>
    </source>
</evidence>
<dbReference type="AlphaFoldDB" id="A0A9P8CVP4"/>
<dbReference type="EMBL" id="JAIFTL010000317">
    <property type="protein sequence ID" value="KAG9320196.1"/>
    <property type="molecule type" value="Genomic_DNA"/>
</dbReference>
<evidence type="ECO:0000256" key="10">
    <source>
        <dbReference type="SAM" id="MobiDB-lite"/>
    </source>
</evidence>
<keyword evidence="6" id="KW-0949">S-adenosyl-L-methionine</keyword>
<comment type="subcellular location">
    <subcellularLocation>
        <location evidence="1">Mitochondrion</location>
    </subcellularLocation>
</comment>
<comment type="caution">
    <text evidence="12">The sequence shown here is derived from an EMBL/GenBank/DDBJ whole genome shotgun (WGS) entry which is preliminary data.</text>
</comment>
<accession>A0A9P8CVP4</accession>
<dbReference type="SUPFAM" id="SSF55315">
    <property type="entry name" value="L30e-like"/>
    <property type="match status" value="1"/>
</dbReference>
<evidence type="ECO:0000256" key="3">
    <source>
        <dbReference type="ARBA" id="ARBA00022552"/>
    </source>
</evidence>
<evidence type="ECO:0000256" key="8">
    <source>
        <dbReference type="ARBA" id="ARBA00023128"/>
    </source>
</evidence>
<feature type="compositionally biased region" description="Basic and acidic residues" evidence="10">
    <location>
        <begin position="289"/>
        <end position="306"/>
    </location>
</feature>
<evidence type="ECO:0000256" key="7">
    <source>
        <dbReference type="ARBA" id="ARBA00022946"/>
    </source>
</evidence>
<protein>
    <recommendedName>
        <fullName evidence="9">rRNA methyltransferase 1, mitochondrial</fullName>
    </recommendedName>
</protein>
<dbReference type="InterPro" id="IPR013123">
    <property type="entry name" value="SpoU_subst-bd"/>
</dbReference>
<evidence type="ECO:0000313" key="13">
    <source>
        <dbReference type="Proteomes" id="UP000717515"/>
    </source>
</evidence>
<keyword evidence="3" id="KW-0698">rRNA processing</keyword>
<dbReference type="InterPro" id="IPR029026">
    <property type="entry name" value="tRNA_m1G_MTases_N"/>
</dbReference>
<feature type="region of interest" description="Disordered" evidence="10">
    <location>
        <begin position="78"/>
        <end position="108"/>
    </location>
</feature>
<evidence type="ECO:0000256" key="5">
    <source>
        <dbReference type="ARBA" id="ARBA00022679"/>
    </source>
</evidence>
<evidence type="ECO:0000256" key="9">
    <source>
        <dbReference type="ARBA" id="ARBA00034881"/>
    </source>
</evidence>
<feature type="compositionally biased region" description="Polar residues" evidence="10">
    <location>
        <begin position="87"/>
        <end position="97"/>
    </location>
</feature>
<dbReference type="Pfam" id="PF00588">
    <property type="entry name" value="SpoU_methylase"/>
    <property type="match status" value="1"/>
</dbReference>
<dbReference type="GO" id="GO:0005739">
    <property type="term" value="C:mitochondrion"/>
    <property type="evidence" value="ECO:0007669"/>
    <property type="project" value="UniProtKB-SubCell"/>
</dbReference>
<evidence type="ECO:0000313" key="12">
    <source>
        <dbReference type="EMBL" id="KAG9320196.1"/>
    </source>
</evidence>
<feature type="compositionally biased region" description="Low complexity" evidence="10">
    <location>
        <begin position="340"/>
        <end position="357"/>
    </location>
</feature>
<feature type="region of interest" description="Disordered" evidence="10">
    <location>
        <begin position="205"/>
        <end position="247"/>
    </location>
</feature>
<dbReference type="InterPro" id="IPR001537">
    <property type="entry name" value="SpoU_MeTrfase"/>
</dbReference>
<feature type="domain" description="RNA 2-O ribose methyltransferase substrate binding" evidence="11">
    <location>
        <begin position="378"/>
        <end position="458"/>
    </location>
</feature>
<dbReference type="InterPro" id="IPR047182">
    <property type="entry name" value="MRM1"/>
</dbReference>
<evidence type="ECO:0000256" key="1">
    <source>
        <dbReference type="ARBA" id="ARBA00004173"/>
    </source>
</evidence>
<evidence type="ECO:0000256" key="2">
    <source>
        <dbReference type="ARBA" id="ARBA00007228"/>
    </source>
</evidence>
<dbReference type="CDD" id="cd18105">
    <property type="entry name" value="SpoU-like_MRM1"/>
    <property type="match status" value="1"/>
</dbReference>
<reference evidence="12" key="1">
    <citation type="submission" date="2021-07" db="EMBL/GenBank/DDBJ databases">
        <title>Draft genome of Mortierella alpina, strain LL118, isolated from an aspen leaf litter sample.</title>
        <authorList>
            <person name="Yang S."/>
            <person name="Vinatzer B.A."/>
        </authorList>
    </citation>
    <scope>NUCLEOTIDE SEQUENCE</scope>
    <source>
        <strain evidence="12">LL118</strain>
    </source>
</reference>
<dbReference type="SMART" id="SM00967">
    <property type="entry name" value="SpoU_sub_bind"/>
    <property type="match status" value="1"/>
</dbReference>
<feature type="region of interest" description="Disordered" evidence="10">
    <location>
        <begin position="259"/>
        <end position="309"/>
    </location>
</feature>
<dbReference type="InterPro" id="IPR047261">
    <property type="entry name" value="MRM1_MeTrfase_dom"/>
</dbReference>
<comment type="similarity">
    <text evidence="2">Belongs to the class IV-like SAM-binding methyltransferase superfamily. RNA methyltransferase TrmH family.</text>
</comment>